<accession>A0A918F3K6</accession>
<dbReference type="AlphaFoldDB" id="A0A918F3K6"/>
<sequence>MIAFHPNLFVRVEELTGPRAPQPSPLQNGFSPDRLYRVLGVYNASESSDAFFILPNDRDEMWFICQRHLRFGAIVETSAHHLPYLHAQASD</sequence>
<comment type="caution">
    <text evidence="1">The sequence shown here is derived from an EMBL/GenBank/DDBJ whole genome shotgun (WGS) entry which is preliminary data.</text>
</comment>
<dbReference type="EMBL" id="BMQL01000003">
    <property type="protein sequence ID" value="GGQ98211.1"/>
    <property type="molecule type" value="Genomic_DNA"/>
</dbReference>
<protein>
    <submittedName>
        <fullName evidence="1">Uncharacterized protein</fullName>
    </submittedName>
</protein>
<evidence type="ECO:0000313" key="1">
    <source>
        <dbReference type="EMBL" id="GGQ98211.1"/>
    </source>
</evidence>
<keyword evidence="2" id="KW-1185">Reference proteome</keyword>
<reference evidence="1" key="2">
    <citation type="submission" date="2020-09" db="EMBL/GenBank/DDBJ databases">
        <authorList>
            <person name="Sun Q."/>
            <person name="Ohkuma M."/>
        </authorList>
    </citation>
    <scope>NUCLEOTIDE SEQUENCE</scope>
    <source>
        <strain evidence="1">JCM 31311</strain>
    </source>
</reference>
<reference evidence="1" key="1">
    <citation type="journal article" date="2014" name="Int. J. Syst. Evol. Microbiol.">
        <title>Complete genome sequence of Corynebacterium casei LMG S-19264T (=DSM 44701T), isolated from a smear-ripened cheese.</title>
        <authorList>
            <consortium name="US DOE Joint Genome Institute (JGI-PGF)"/>
            <person name="Walter F."/>
            <person name="Albersmeier A."/>
            <person name="Kalinowski J."/>
            <person name="Ruckert C."/>
        </authorList>
    </citation>
    <scope>NUCLEOTIDE SEQUENCE</scope>
    <source>
        <strain evidence="1">JCM 31311</strain>
    </source>
</reference>
<dbReference type="RefSeq" id="WP_189088245.1">
    <property type="nucleotide sequence ID" value="NZ_BMQL01000003.1"/>
</dbReference>
<evidence type="ECO:0000313" key="2">
    <source>
        <dbReference type="Proteomes" id="UP000603865"/>
    </source>
</evidence>
<organism evidence="1 2">
    <name type="scientific">Deinococcus ruber</name>
    <dbReference type="NCBI Taxonomy" id="1848197"/>
    <lineage>
        <taxon>Bacteria</taxon>
        <taxon>Thermotogati</taxon>
        <taxon>Deinococcota</taxon>
        <taxon>Deinococci</taxon>
        <taxon>Deinococcales</taxon>
        <taxon>Deinococcaceae</taxon>
        <taxon>Deinococcus</taxon>
    </lineage>
</organism>
<proteinExistence type="predicted"/>
<name>A0A918F3K6_9DEIO</name>
<gene>
    <name evidence="1" type="ORF">GCM10008957_08180</name>
</gene>
<dbReference type="Proteomes" id="UP000603865">
    <property type="component" value="Unassembled WGS sequence"/>
</dbReference>